<proteinExistence type="predicted"/>
<name>K1S2I0_9ZZZZ</name>
<gene>
    <name evidence="1" type="ORF">LEA_19139</name>
</gene>
<accession>K1S2I0</accession>
<dbReference type="AlphaFoldDB" id="K1S2I0"/>
<dbReference type="EMBL" id="AJWY01013152">
    <property type="protein sequence ID" value="EKC47915.1"/>
    <property type="molecule type" value="Genomic_DNA"/>
</dbReference>
<reference evidence="1" key="1">
    <citation type="journal article" date="2013" name="Environ. Microbiol.">
        <title>Microbiota from the distal guts of lean and obese adolescents exhibit partial functional redundancy besides clear differences in community structure.</title>
        <authorList>
            <person name="Ferrer M."/>
            <person name="Ruiz A."/>
            <person name="Lanza F."/>
            <person name="Haange S.B."/>
            <person name="Oberbach A."/>
            <person name="Till H."/>
            <person name="Bargiela R."/>
            <person name="Campoy C."/>
            <person name="Segura M.T."/>
            <person name="Richter M."/>
            <person name="von Bergen M."/>
            <person name="Seifert J."/>
            <person name="Suarez A."/>
        </authorList>
    </citation>
    <scope>NUCLEOTIDE SEQUENCE</scope>
</reference>
<feature type="non-terminal residue" evidence="1">
    <location>
        <position position="1"/>
    </location>
</feature>
<sequence>NDQIELLQRSQNTTATQLDSLKKDRQMIFCIDTYRTWIEVADDNLYKEHVIPRNNRTDFLVSRTLVLRACKPHGTYDRGMTWTIPEHDLDAALATYRKQNGIFKSRMKKGASSLTAEDTENIIRLATHGIVRLELVVRPVHIPSKPYYLL</sequence>
<organism evidence="1">
    <name type="scientific">human gut metagenome</name>
    <dbReference type="NCBI Taxonomy" id="408170"/>
    <lineage>
        <taxon>unclassified sequences</taxon>
        <taxon>metagenomes</taxon>
        <taxon>organismal metagenomes</taxon>
    </lineage>
</organism>
<protein>
    <submittedName>
        <fullName evidence="1">Uncharacterized protein</fullName>
    </submittedName>
</protein>
<comment type="caution">
    <text evidence="1">The sequence shown here is derived from an EMBL/GenBank/DDBJ whole genome shotgun (WGS) entry which is preliminary data.</text>
</comment>
<evidence type="ECO:0000313" key="1">
    <source>
        <dbReference type="EMBL" id="EKC47915.1"/>
    </source>
</evidence>